<name>A0A4S3J2Y9_9EURO</name>
<accession>A0A4S3J2Y9</accession>
<dbReference type="EMBL" id="SOSA01000694">
    <property type="protein sequence ID" value="THC89189.1"/>
    <property type="molecule type" value="Genomic_DNA"/>
</dbReference>
<dbReference type="VEuPathDB" id="FungiDB:EYZ11_011360"/>
<proteinExistence type="predicted"/>
<comment type="caution">
    <text evidence="1">The sequence shown here is derived from an EMBL/GenBank/DDBJ whole genome shotgun (WGS) entry which is preliminary data.</text>
</comment>
<evidence type="ECO:0000313" key="2">
    <source>
        <dbReference type="Proteomes" id="UP000308092"/>
    </source>
</evidence>
<gene>
    <name evidence="1" type="ORF">EYZ11_011360</name>
</gene>
<evidence type="ECO:0000313" key="1">
    <source>
        <dbReference type="EMBL" id="THC89189.1"/>
    </source>
</evidence>
<dbReference type="AlphaFoldDB" id="A0A4S3J2Y9"/>
<reference evidence="1 2" key="1">
    <citation type="submission" date="2019-03" db="EMBL/GenBank/DDBJ databases">
        <title>The genome sequence of a newly discovered highly antifungal drug resistant Aspergillus species, Aspergillus tanneri NIH 1004.</title>
        <authorList>
            <person name="Mounaud S."/>
            <person name="Singh I."/>
            <person name="Joardar V."/>
            <person name="Pakala S."/>
            <person name="Pakala S."/>
            <person name="Venepally P."/>
            <person name="Hoover J."/>
            <person name="Nierman W."/>
            <person name="Chung J."/>
            <person name="Losada L."/>
        </authorList>
    </citation>
    <scope>NUCLEOTIDE SEQUENCE [LARGE SCALE GENOMIC DNA]</scope>
    <source>
        <strain evidence="1 2">NIH1004</strain>
    </source>
</reference>
<organism evidence="1 2">
    <name type="scientific">Aspergillus tanneri</name>
    <dbReference type="NCBI Taxonomy" id="1220188"/>
    <lineage>
        <taxon>Eukaryota</taxon>
        <taxon>Fungi</taxon>
        <taxon>Dikarya</taxon>
        <taxon>Ascomycota</taxon>
        <taxon>Pezizomycotina</taxon>
        <taxon>Eurotiomycetes</taxon>
        <taxon>Eurotiomycetidae</taxon>
        <taxon>Eurotiales</taxon>
        <taxon>Aspergillaceae</taxon>
        <taxon>Aspergillus</taxon>
        <taxon>Aspergillus subgen. Circumdati</taxon>
    </lineage>
</organism>
<protein>
    <submittedName>
        <fullName evidence="1">Uncharacterized protein</fullName>
    </submittedName>
</protein>
<keyword evidence="2" id="KW-1185">Reference proteome</keyword>
<dbReference type="Proteomes" id="UP000308092">
    <property type="component" value="Unassembled WGS sequence"/>
</dbReference>
<sequence>MAKATALAISLDSNFLSPEAKEKLPHSQNRFWQGLEPEDVRWFLPGGHVGLTDACWKNSCGE</sequence>